<keyword evidence="1" id="KW-0732">Signal</keyword>
<keyword evidence="3" id="KW-1185">Reference proteome</keyword>
<comment type="caution">
    <text evidence="2">The sequence shown here is derived from an EMBL/GenBank/DDBJ whole genome shotgun (WGS) entry which is preliminary data.</text>
</comment>
<dbReference type="Proteomes" id="UP000310108">
    <property type="component" value="Unassembled WGS sequence"/>
</dbReference>
<sequence length="162" mass="17628">MVKVYNTSMASRTALHRVVTLLLLVLLLCHRVRAWAPPGCTQVHCQVSVCAANTDEAFDVASLGLVSIMGPDCASWNPVLPIEEGQGRCAAGLKEYRGNLTIWRAWTAGGKGYSAYFTKWDKFLKAICVGGKTVKCEPKTGQYPNPATGKCQRKKCDEDGTC</sequence>
<accession>A0A4V6DGF6</accession>
<evidence type="ECO:0000256" key="1">
    <source>
        <dbReference type="SAM" id="SignalP"/>
    </source>
</evidence>
<evidence type="ECO:0008006" key="4">
    <source>
        <dbReference type="Google" id="ProtNLM"/>
    </source>
</evidence>
<gene>
    <name evidence="2" type="ORF">CTA1_4985</name>
</gene>
<feature type="signal peptide" evidence="1">
    <location>
        <begin position="1"/>
        <end position="34"/>
    </location>
</feature>
<dbReference type="AlphaFoldDB" id="A0A4V6DGF6"/>
<proteinExistence type="predicted"/>
<protein>
    <recommendedName>
        <fullName evidence="4">Secreted protein</fullName>
    </recommendedName>
</protein>
<dbReference type="EMBL" id="PJEX01000226">
    <property type="protein sequence ID" value="TKW52686.1"/>
    <property type="molecule type" value="Genomic_DNA"/>
</dbReference>
<dbReference type="OrthoDB" id="4805123at2759"/>
<evidence type="ECO:0000313" key="3">
    <source>
        <dbReference type="Proteomes" id="UP000310108"/>
    </source>
</evidence>
<evidence type="ECO:0000313" key="2">
    <source>
        <dbReference type="EMBL" id="TKW52686.1"/>
    </source>
</evidence>
<reference evidence="2 3" key="1">
    <citation type="journal article" date="2019" name="PLoS ONE">
        <title>Comparative genome analysis indicates high evolutionary potential of pathogenicity genes in Colletotrichum tanaceti.</title>
        <authorList>
            <person name="Lelwala R.V."/>
            <person name="Korhonen P.K."/>
            <person name="Young N.D."/>
            <person name="Scott J.B."/>
            <person name="Ades P.A."/>
            <person name="Gasser R.B."/>
            <person name="Taylor P.W.J."/>
        </authorList>
    </citation>
    <scope>NUCLEOTIDE SEQUENCE [LARGE SCALE GENOMIC DNA]</scope>
    <source>
        <strain evidence="2">BRIP57314</strain>
    </source>
</reference>
<feature type="chain" id="PRO_5020849509" description="Secreted protein" evidence="1">
    <location>
        <begin position="35"/>
        <end position="162"/>
    </location>
</feature>
<name>A0A4V6DGF6_9PEZI</name>
<organism evidence="2 3">
    <name type="scientific">Colletotrichum tanaceti</name>
    <dbReference type="NCBI Taxonomy" id="1306861"/>
    <lineage>
        <taxon>Eukaryota</taxon>
        <taxon>Fungi</taxon>
        <taxon>Dikarya</taxon>
        <taxon>Ascomycota</taxon>
        <taxon>Pezizomycotina</taxon>
        <taxon>Sordariomycetes</taxon>
        <taxon>Hypocreomycetidae</taxon>
        <taxon>Glomerellales</taxon>
        <taxon>Glomerellaceae</taxon>
        <taxon>Colletotrichum</taxon>
        <taxon>Colletotrichum destructivum species complex</taxon>
    </lineage>
</organism>